<dbReference type="EMBL" id="PJQY01000955">
    <property type="protein sequence ID" value="PQQ06457.1"/>
    <property type="molecule type" value="Genomic_DNA"/>
</dbReference>
<evidence type="ECO:0000313" key="2">
    <source>
        <dbReference type="EMBL" id="PQQ06457.1"/>
    </source>
</evidence>
<protein>
    <submittedName>
        <fullName evidence="2">Uncharacterized protein</fullName>
    </submittedName>
</protein>
<evidence type="ECO:0000313" key="3">
    <source>
        <dbReference type="Proteomes" id="UP000250321"/>
    </source>
</evidence>
<evidence type="ECO:0000256" key="1">
    <source>
        <dbReference type="SAM" id="MobiDB-lite"/>
    </source>
</evidence>
<accession>A0A314YJA6</accession>
<gene>
    <name evidence="2" type="ORF">Pyn_16039</name>
</gene>
<keyword evidence="3" id="KW-1185">Reference proteome</keyword>
<comment type="caution">
    <text evidence="2">The sequence shown here is derived from an EMBL/GenBank/DDBJ whole genome shotgun (WGS) entry which is preliminary data.</text>
</comment>
<reference evidence="2 3" key="1">
    <citation type="submission" date="2018-02" db="EMBL/GenBank/DDBJ databases">
        <title>Draft genome of wild Prunus yedoensis var. nudiflora.</title>
        <authorList>
            <person name="Baek S."/>
            <person name="Kim J.-H."/>
            <person name="Choi K."/>
            <person name="Kim G.-B."/>
            <person name="Cho A."/>
            <person name="Jang H."/>
            <person name="Shin C.-H."/>
            <person name="Yu H.-J."/>
            <person name="Mun J.-H."/>
        </authorList>
    </citation>
    <scope>NUCLEOTIDE SEQUENCE [LARGE SCALE GENOMIC DNA]</scope>
    <source>
        <strain evidence="3">cv. Jeju island</strain>
        <tissue evidence="2">Leaf</tissue>
    </source>
</reference>
<proteinExistence type="predicted"/>
<name>A0A314YJA6_PRUYE</name>
<sequence>MLSGDIEASTVMSKPSYLTDWDFKDVATSSFLVDDDTSPTESNVLLNHQPEGSPGIDPAPSPVNVTGSMLTGIIGEGR</sequence>
<dbReference type="AlphaFoldDB" id="A0A314YJA6"/>
<feature type="region of interest" description="Disordered" evidence="1">
    <location>
        <begin position="34"/>
        <end position="78"/>
    </location>
</feature>
<dbReference type="Proteomes" id="UP000250321">
    <property type="component" value="Unassembled WGS sequence"/>
</dbReference>
<organism evidence="2 3">
    <name type="scientific">Prunus yedoensis var. nudiflora</name>
    <dbReference type="NCBI Taxonomy" id="2094558"/>
    <lineage>
        <taxon>Eukaryota</taxon>
        <taxon>Viridiplantae</taxon>
        <taxon>Streptophyta</taxon>
        <taxon>Embryophyta</taxon>
        <taxon>Tracheophyta</taxon>
        <taxon>Spermatophyta</taxon>
        <taxon>Magnoliopsida</taxon>
        <taxon>eudicotyledons</taxon>
        <taxon>Gunneridae</taxon>
        <taxon>Pentapetalae</taxon>
        <taxon>rosids</taxon>
        <taxon>fabids</taxon>
        <taxon>Rosales</taxon>
        <taxon>Rosaceae</taxon>
        <taxon>Amygdaloideae</taxon>
        <taxon>Amygdaleae</taxon>
        <taxon>Prunus</taxon>
    </lineage>
</organism>
<dbReference type="OrthoDB" id="1729476at2759"/>